<keyword evidence="5" id="KW-0408">Iron</keyword>
<keyword evidence="4" id="KW-0560">Oxidoreductase</keyword>
<protein>
    <submittedName>
        <fullName evidence="6">Carotenoid oxygenase</fullName>
    </submittedName>
</protein>
<dbReference type="PANTHER" id="PTHR10543">
    <property type="entry name" value="BETA-CAROTENE DIOXYGENASE"/>
    <property type="match status" value="1"/>
</dbReference>
<sequence>MACVIEKTIRSAFTPVIGAVANFNRKRMTAPEGGHPYLTGIHKPMTEELTLENLTVEGSIPTQLDGRYLRIGPNPVTAPDEASYHWFIGDGMTHGVRIVDGKAEWYRNRWVRSNQVSDALGEDRKPGIRNPRSDNANTNVIGLNGRTFAIVEAGSFPVELNEELDTIAHNPFDGTLHHGFSAHPHVDPKTGEAHAIVYDAPVMNTIWHVVLGTDGLVKREEPIKVQHGPSVHDCQITDNFVLVFDLPATFSVKRMLAGFDFPYDWNPDHKARVGLCPKNGSGADTIWCDVDPCYVYHPANAFETADGKVIVDVVVHESTYARTTFGPGGTWSRLERWTVDPKSQRVDRKITNNKAQEFPRYDERLTTQDYQYVYTVALVGEADRLDMAGSELFKHDLRSGATLSRHFGDNRHPGEFVFVPRSATSGEDEGWLIGLVIDMGQETTELQVLNADDFLGEAQAIIHLPHRIPSGFHGNWVASS</sequence>
<proteinExistence type="inferred from homology"/>
<evidence type="ECO:0000313" key="6">
    <source>
        <dbReference type="EMBL" id="MCX2975115.1"/>
    </source>
</evidence>
<keyword evidence="3" id="KW-0479">Metal-binding</keyword>
<gene>
    <name evidence="6" type="ORF">EYC87_16140</name>
</gene>
<dbReference type="PANTHER" id="PTHR10543:SF89">
    <property type="entry name" value="CAROTENOID 9,10(9',10')-CLEAVAGE DIOXYGENASE 1"/>
    <property type="match status" value="1"/>
</dbReference>
<dbReference type="InterPro" id="IPR004294">
    <property type="entry name" value="Carotenoid_Oase"/>
</dbReference>
<evidence type="ECO:0000256" key="3">
    <source>
        <dbReference type="ARBA" id="ARBA00022723"/>
    </source>
</evidence>
<comment type="similarity">
    <text evidence="2">Belongs to the carotenoid oxygenase family.</text>
</comment>
<comment type="cofactor">
    <cofactor evidence="1">
        <name>Fe(2+)</name>
        <dbReference type="ChEBI" id="CHEBI:29033"/>
    </cofactor>
</comment>
<dbReference type="Proteomes" id="UP001143307">
    <property type="component" value="Unassembled WGS sequence"/>
</dbReference>
<comment type="caution">
    <text evidence="6">The sequence shown here is derived from an EMBL/GenBank/DDBJ whole genome shotgun (WGS) entry which is preliminary data.</text>
</comment>
<organism evidence="6 7">
    <name type="scientific">Candidatus Seongchinamella marina</name>
    <dbReference type="NCBI Taxonomy" id="2518990"/>
    <lineage>
        <taxon>Bacteria</taxon>
        <taxon>Pseudomonadati</taxon>
        <taxon>Pseudomonadota</taxon>
        <taxon>Gammaproteobacteria</taxon>
        <taxon>Cellvibrionales</taxon>
        <taxon>Halieaceae</taxon>
        <taxon>Seongchinamella</taxon>
    </lineage>
</organism>
<name>A0ABT3SYP7_9GAMM</name>
<dbReference type="RefSeq" id="WP_279253776.1">
    <property type="nucleotide sequence ID" value="NZ_SHNP01000006.1"/>
</dbReference>
<accession>A0ABT3SYP7</accession>
<dbReference type="EMBL" id="SHNP01000006">
    <property type="protein sequence ID" value="MCX2975115.1"/>
    <property type="molecule type" value="Genomic_DNA"/>
</dbReference>
<evidence type="ECO:0000313" key="7">
    <source>
        <dbReference type="Proteomes" id="UP001143307"/>
    </source>
</evidence>
<evidence type="ECO:0000256" key="1">
    <source>
        <dbReference type="ARBA" id="ARBA00001954"/>
    </source>
</evidence>
<reference evidence="6" key="1">
    <citation type="submission" date="2019-02" db="EMBL/GenBank/DDBJ databases">
        <authorList>
            <person name="Li S.-H."/>
        </authorList>
    </citation>
    <scope>NUCLEOTIDE SEQUENCE</scope>
    <source>
        <strain evidence="6">IMCC8485</strain>
    </source>
</reference>
<dbReference type="Pfam" id="PF03055">
    <property type="entry name" value="RPE65"/>
    <property type="match status" value="1"/>
</dbReference>
<evidence type="ECO:0000256" key="2">
    <source>
        <dbReference type="ARBA" id="ARBA00006787"/>
    </source>
</evidence>
<keyword evidence="7" id="KW-1185">Reference proteome</keyword>
<evidence type="ECO:0000256" key="4">
    <source>
        <dbReference type="ARBA" id="ARBA00023002"/>
    </source>
</evidence>
<evidence type="ECO:0000256" key="5">
    <source>
        <dbReference type="ARBA" id="ARBA00023004"/>
    </source>
</evidence>